<sequence length="77" mass="8416">MPCKARAGGAASSDRAAQRPGPRRTAINLTKAYGSAGQLPRYPYGLLKAHGAFQDRAGSFRFRMFSAAREADFRRLL</sequence>
<feature type="region of interest" description="Disordered" evidence="1">
    <location>
        <begin position="1"/>
        <end position="25"/>
    </location>
</feature>
<dbReference type="KEGG" id="gdi:GDI1699"/>
<gene>
    <name evidence="2" type="ordered locus">GDI1699</name>
</gene>
<name>A9HHJ3_GLUDA</name>
<proteinExistence type="predicted"/>
<evidence type="ECO:0000256" key="1">
    <source>
        <dbReference type="SAM" id="MobiDB-lite"/>
    </source>
</evidence>
<dbReference type="Proteomes" id="UP000001176">
    <property type="component" value="Chromosome"/>
</dbReference>
<reference evidence="2 3" key="1">
    <citation type="journal article" date="2009" name="BMC Genomics">
        <title>Complete genome sequence of the sugarcane nitrogen-fixing endophyte Gluconacetobacter diazotrophicus Pal5.</title>
        <authorList>
            <person name="Bertalan M."/>
            <person name="Albano R."/>
            <person name="Padua V."/>
            <person name="Rouws L."/>
            <person name="Rojas C."/>
            <person name="Hemerly A."/>
            <person name="Teixeira K."/>
            <person name="Schwab S."/>
            <person name="Araujo J."/>
            <person name="Oliveira A."/>
            <person name="Franca L."/>
            <person name="Magalhaes V."/>
            <person name="Alqueres S."/>
            <person name="Cardoso A."/>
            <person name="Almeida W."/>
            <person name="Loureiro M.M."/>
            <person name="Nogueira E."/>
            <person name="Cidade D."/>
            <person name="Oliveira D."/>
            <person name="Simao T."/>
            <person name="Macedo J."/>
            <person name="Valadao A."/>
            <person name="Dreschsel M."/>
            <person name="Freitas F."/>
            <person name="Vidal M."/>
            <person name="Guedes H."/>
            <person name="Rodrigues E."/>
            <person name="Meneses C."/>
            <person name="Brioso P."/>
            <person name="Pozzer L."/>
            <person name="Figueiredo D."/>
            <person name="Montano H."/>
            <person name="Junior J."/>
            <person name="Filho G."/>
            <person name="Flores V."/>
            <person name="Ferreira B."/>
            <person name="Branco A."/>
            <person name="Gonzalez P."/>
            <person name="Guillobel H."/>
            <person name="Lemos M."/>
            <person name="Seibel L."/>
            <person name="Macedo J."/>
            <person name="Alves-Ferreira M."/>
            <person name="Sachetto-Martins G."/>
            <person name="Coelho A."/>
            <person name="Santos E."/>
            <person name="Amaral G."/>
            <person name="Neves A."/>
            <person name="Pacheco A.B."/>
            <person name="Carvalho D."/>
            <person name="Lery L."/>
            <person name="Bisch P."/>
            <person name="Rossle S.C."/>
            <person name="Urmenyi T."/>
            <person name="Kruger W.V."/>
            <person name="Martins O."/>
            <person name="Baldani J.I."/>
            <person name="Ferreira P.C."/>
        </authorList>
    </citation>
    <scope>NUCLEOTIDE SEQUENCE [LARGE SCALE GENOMIC DNA]</scope>
    <source>
        <strain evidence="3">ATCC 49037 / DSM 5601 / CCUG 37298 / CIP 103539 / LMG 7603 / PAl5</strain>
    </source>
</reference>
<organism evidence="2 3">
    <name type="scientific">Gluconacetobacter diazotrophicus (strain ATCC 49037 / DSM 5601 / CCUG 37298 / CIP 103539 / LMG 7603 / PAl5)</name>
    <dbReference type="NCBI Taxonomy" id="272568"/>
    <lineage>
        <taxon>Bacteria</taxon>
        <taxon>Pseudomonadati</taxon>
        <taxon>Pseudomonadota</taxon>
        <taxon>Alphaproteobacteria</taxon>
        <taxon>Acetobacterales</taxon>
        <taxon>Acetobacteraceae</taxon>
        <taxon>Gluconacetobacter</taxon>
    </lineage>
</organism>
<dbReference type="AlphaFoldDB" id="A9HHJ3"/>
<keyword evidence="3" id="KW-1185">Reference proteome</keyword>
<accession>A9HHJ3</accession>
<evidence type="ECO:0000313" key="2">
    <source>
        <dbReference type="EMBL" id="CAP55642.1"/>
    </source>
</evidence>
<protein>
    <submittedName>
        <fullName evidence="2">Uncharacterized protein</fullName>
    </submittedName>
</protein>
<feature type="compositionally biased region" description="Low complexity" evidence="1">
    <location>
        <begin position="1"/>
        <end position="15"/>
    </location>
</feature>
<dbReference type="EMBL" id="AM889285">
    <property type="protein sequence ID" value="CAP55642.1"/>
    <property type="molecule type" value="Genomic_DNA"/>
</dbReference>
<evidence type="ECO:0000313" key="3">
    <source>
        <dbReference type="Proteomes" id="UP000001176"/>
    </source>
</evidence>